<evidence type="ECO:0000256" key="1">
    <source>
        <dbReference type="SAM" id="MobiDB-lite"/>
    </source>
</evidence>
<feature type="non-terminal residue" evidence="2">
    <location>
        <position position="1"/>
    </location>
</feature>
<dbReference type="EMBL" id="BKCJ011285185">
    <property type="protein sequence ID" value="GFD15251.1"/>
    <property type="molecule type" value="Genomic_DNA"/>
</dbReference>
<dbReference type="AlphaFoldDB" id="A0A699TZI4"/>
<sequence length="153" mass="16618">WTTFLEPMLYVLSRPENFDNVEDVEISTRGATRNEGGSDGSPGDDSFTFNNVKQGKPSCNGDDNVSPKRVYSSKVIMVNGGTLPKEDGLRVEKDVKNTGIRDKAPAVGVVNDNVLPISSTELFGRDATPRSRNVYDDGHKAKSNIDDVPSSQV</sequence>
<proteinExistence type="predicted"/>
<feature type="region of interest" description="Disordered" evidence="1">
    <location>
        <begin position="125"/>
        <end position="153"/>
    </location>
</feature>
<gene>
    <name evidence="2" type="ORF">Tci_887220</name>
</gene>
<comment type="caution">
    <text evidence="2">The sequence shown here is derived from an EMBL/GenBank/DDBJ whole genome shotgun (WGS) entry which is preliminary data.</text>
</comment>
<feature type="region of interest" description="Disordered" evidence="1">
    <location>
        <begin position="29"/>
        <end position="67"/>
    </location>
</feature>
<reference evidence="2" key="1">
    <citation type="journal article" date="2019" name="Sci. Rep.">
        <title>Draft genome of Tanacetum cinerariifolium, the natural source of mosquito coil.</title>
        <authorList>
            <person name="Yamashiro T."/>
            <person name="Shiraishi A."/>
            <person name="Satake H."/>
            <person name="Nakayama K."/>
        </authorList>
    </citation>
    <scope>NUCLEOTIDE SEQUENCE</scope>
</reference>
<organism evidence="2">
    <name type="scientific">Tanacetum cinerariifolium</name>
    <name type="common">Dalmatian daisy</name>
    <name type="synonym">Chrysanthemum cinerariifolium</name>
    <dbReference type="NCBI Taxonomy" id="118510"/>
    <lineage>
        <taxon>Eukaryota</taxon>
        <taxon>Viridiplantae</taxon>
        <taxon>Streptophyta</taxon>
        <taxon>Embryophyta</taxon>
        <taxon>Tracheophyta</taxon>
        <taxon>Spermatophyta</taxon>
        <taxon>Magnoliopsida</taxon>
        <taxon>eudicotyledons</taxon>
        <taxon>Gunneridae</taxon>
        <taxon>Pentapetalae</taxon>
        <taxon>asterids</taxon>
        <taxon>campanulids</taxon>
        <taxon>Asterales</taxon>
        <taxon>Asteraceae</taxon>
        <taxon>Asteroideae</taxon>
        <taxon>Anthemideae</taxon>
        <taxon>Anthemidinae</taxon>
        <taxon>Tanacetum</taxon>
    </lineage>
</organism>
<protein>
    <submittedName>
        <fullName evidence="2">Paired amphipathic helix protein Sin3-like 2 isoform X3</fullName>
    </submittedName>
</protein>
<accession>A0A699TZI4</accession>
<name>A0A699TZI4_TANCI</name>
<feature type="compositionally biased region" description="Basic and acidic residues" evidence="1">
    <location>
        <begin position="125"/>
        <end position="145"/>
    </location>
</feature>
<evidence type="ECO:0000313" key="2">
    <source>
        <dbReference type="EMBL" id="GFD15251.1"/>
    </source>
</evidence>